<protein>
    <submittedName>
        <fullName evidence="1">Uncharacterized protein</fullName>
    </submittedName>
</protein>
<dbReference type="EMBL" id="GEDC01005152">
    <property type="protein sequence ID" value="JAS32146.1"/>
    <property type="molecule type" value="Transcribed_RNA"/>
</dbReference>
<sequence>MNIFIFILHVGLSLNSLHFKESKGDISREYSSPLVIEELEDFLLHFDSNLKARLLKPNYEIGELMIKDIYIYYNALSDVMEMINKGNHTIKQKGLIIHRALLEHGGPAHIKLNINWDNFIIRSLYKDDSDKEDIQEALRDTCELWDDFQTVGKGWKITTLPSITY</sequence>
<dbReference type="EMBL" id="GEDC01016342">
    <property type="protein sequence ID" value="JAS20956.1"/>
    <property type="molecule type" value="Transcribed_RNA"/>
</dbReference>
<gene>
    <name evidence="1" type="ORF">g.3243</name>
    <name evidence="2" type="ORF">g.3244</name>
</gene>
<accession>A0A1B6D5N3</accession>
<evidence type="ECO:0000313" key="1">
    <source>
        <dbReference type="EMBL" id="JAS20956.1"/>
    </source>
</evidence>
<evidence type="ECO:0000313" key="2">
    <source>
        <dbReference type="EMBL" id="JAS32146.1"/>
    </source>
</evidence>
<proteinExistence type="predicted"/>
<dbReference type="AlphaFoldDB" id="A0A1B6D5N3"/>
<organism evidence="1">
    <name type="scientific">Clastoptera arizonana</name>
    <name type="common">Arizona spittle bug</name>
    <dbReference type="NCBI Taxonomy" id="38151"/>
    <lineage>
        <taxon>Eukaryota</taxon>
        <taxon>Metazoa</taxon>
        <taxon>Ecdysozoa</taxon>
        <taxon>Arthropoda</taxon>
        <taxon>Hexapoda</taxon>
        <taxon>Insecta</taxon>
        <taxon>Pterygota</taxon>
        <taxon>Neoptera</taxon>
        <taxon>Paraneoptera</taxon>
        <taxon>Hemiptera</taxon>
        <taxon>Auchenorrhyncha</taxon>
        <taxon>Cercopoidea</taxon>
        <taxon>Clastopteridae</taxon>
        <taxon>Clastoptera</taxon>
    </lineage>
</organism>
<name>A0A1B6D5N3_9HEMI</name>
<reference evidence="1" key="1">
    <citation type="submission" date="2015-12" db="EMBL/GenBank/DDBJ databases">
        <title>De novo transcriptome assembly of four potential Pierce s Disease insect vectors from Arizona vineyards.</title>
        <authorList>
            <person name="Tassone E.E."/>
        </authorList>
    </citation>
    <scope>NUCLEOTIDE SEQUENCE</scope>
</reference>